<gene>
    <name evidence="3" type="ORF">GCM10023321_65420</name>
</gene>
<organism evidence="3 4">
    <name type="scientific">Pseudonocardia eucalypti</name>
    <dbReference type="NCBI Taxonomy" id="648755"/>
    <lineage>
        <taxon>Bacteria</taxon>
        <taxon>Bacillati</taxon>
        <taxon>Actinomycetota</taxon>
        <taxon>Actinomycetes</taxon>
        <taxon>Pseudonocardiales</taxon>
        <taxon>Pseudonocardiaceae</taxon>
        <taxon>Pseudonocardia</taxon>
    </lineage>
</organism>
<dbReference type="EMBL" id="BAABJP010000043">
    <property type="protein sequence ID" value="GAA5169575.1"/>
    <property type="molecule type" value="Genomic_DNA"/>
</dbReference>
<reference evidence="4" key="1">
    <citation type="journal article" date="2019" name="Int. J. Syst. Evol. Microbiol.">
        <title>The Global Catalogue of Microorganisms (GCM) 10K type strain sequencing project: providing services to taxonomists for standard genome sequencing and annotation.</title>
        <authorList>
            <consortium name="The Broad Institute Genomics Platform"/>
            <consortium name="The Broad Institute Genome Sequencing Center for Infectious Disease"/>
            <person name="Wu L."/>
            <person name="Ma J."/>
        </authorList>
    </citation>
    <scope>NUCLEOTIDE SEQUENCE [LARGE SCALE GENOMIC DNA]</scope>
    <source>
        <strain evidence="4">JCM 18303</strain>
    </source>
</reference>
<dbReference type="Proteomes" id="UP001428817">
    <property type="component" value="Unassembled WGS sequence"/>
</dbReference>
<dbReference type="PROSITE" id="PS51084">
    <property type="entry name" value="HIT_2"/>
    <property type="match status" value="1"/>
</dbReference>
<name>A0ABP9QYS0_9PSEU</name>
<evidence type="ECO:0000256" key="1">
    <source>
        <dbReference type="PROSITE-ProRule" id="PRU00464"/>
    </source>
</evidence>
<accession>A0ABP9QYS0</accession>
<feature type="domain" description="HIT" evidence="2">
    <location>
        <begin position="9"/>
        <end position="117"/>
    </location>
</feature>
<comment type="caution">
    <text evidence="1">Lacks conserved residue(s) required for the propagation of feature annotation.</text>
</comment>
<dbReference type="InterPro" id="IPR011146">
    <property type="entry name" value="HIT-like"/>
</dbReference>
<evidence type="ECO:0000313" key="4">
    <source>
        <dbReference type="Proteomes" id="UP001428817"/>
    </source>
</evidence>
<dbReference type="Pfam" id="PF01230">
    <property type="entry name" value="HIT"/>
    <property type="match status" value="1"/>
</dbReference>
<sequence>MDNDQLYARLDALARGEADNLIAELRSGYAVFGDEQWLPGYCLLIHRDRVRHLDELPLAGRTEFLAEMSLLGEALRAAASAFDAGFGRVNYEILGNSWPQLHAHVFPRYRWEPDRYRRMPVWLYPPDDRPAPLPPDRLATLRSDITARLTDLARAGGSG</sequence>
<proteinExistence type="predicted"/>
<dbReference type="Gene3D" id="3.30.428.10">
    <property type="entry name" value="HIT-like"/>
    <property type="match status" value="1"/>
</dbReference>
<comment type="caution">
    <text evidence="3">The sequence shown here is derived from an EMBL/GenBank/DDBJ whole genome shotgun (WGS) entry which is preliminary data.</text>
</comment>
<evidence type="ECO:0000313" key="3">
    <source>
        <dbReference type="EMBL" id="GAA5169575.1"/>
    </source>
</evidence>
<dbReference type="InterPro" id="IPR036265">
    <property type="entry name" value="HIT-like_sf"/>
</dbReference>
<protein>
    <recommendedName>
        <fullName evidence="2">HIT domain-containing protein</fullName>
    </recommendedName>
</protein>
<dbReference type="RefSeq" id="WP_221499041.1">
    <property type="nucleotide sequence ID" value="NZ_BAABJP010000043.1"/>
</dbReference>
<dbReference type="SUPFAM" id="SSF54197">
    <property type="entry name" value="HIT-like"/>
    <property type="match status" value="1"/>
</dbReference>
<keyword evidence="4" id="KW-1185">Reference proteome</keyword>
<evidence type="ECO:0000259" key="2">
    <source>
        <dbReference type="PROSITE" id="PS51084"/>
    </source>
</evidence>